<accession>A0A2Z2JAE5</accession>
<dbReference type="Gene3D" id="3.40.50.300">
    <property type="entry name" value="P-loop containing nucleotide triphosphate hydrolases"/>
    <property type="match status" value="1"/>
</dbReference>
<evidence type="ECO:0000313" key="3">
    <source>
        <dbReference type="Proteomes" id="UP000250197"/>
    </source>
</evidence>
<feature type="domain" description="Rv3660c-like CheY-like N-terminal" evidence="1">
    <location>
        <begin position="12"/>
        <end position="114"/>
    </location>
</feature>
<protein>
    <submittedName>
        <fullName evidence="2">Septum formation initiator</fullName>
    </submittedName>
</protein>
<dbReference type="Pfam" id="PF26563">
    <property type="entry name" value="Rv3660c_N"/>
    <property type="match status" value="1"/>
</dbReference>
<dbReference type="SUPFAM" id="SSF52540">
    <property type="entry name" value="P-loop containing nucleoside triphosphate hydrolases"/>
    <property type="match status" value="1"/>
</dbReference>
<organism evidence="2 3">
    <name type="scientific">Corynebacterium striatum</name>
    <dbReference type="NCBI Taxonomy" id="43770"/>
    <lineage>
        <taxon>Bacteria</taxon>
        <taxon>Bacillati</taxon>
        <taxon>Actinomycetota</taxon>
        <taxon>Actinomycetes</taxon>
        <taxon>Mycobacteriales</taxon>
        <taxon>Corynebacteriaceae</taxon>
        <taxon>Corynebacterium</taxon>
    </lineage>
</organism>
<gene>
    <name evidence="2" type="ORF">CBE89_12640</name>
</gene>
<dbReference type="NCBIfam" id="TIGR03815">
    <property type="entry name" value="CpaE_hom_Actino"/>
    <property type="match status" value="1"/>
</dbReference>
<dbReference type="EMBL" id="CP021252">
    <property type="protein sequence ID" value="ART22238.1"/>
    <property type="molecule type" value="Genomic_DNA"/>
</dbReference>
<dbReference type="KEGG" id="cstr:CBE89_12640"/>
<dbReference type="Proteomes" id="UP000250197">
    <property type="component" value="Chromosome"/>
</dbReference>
<sequence length="341" mass="35155">MSSQDVTIAIAVGDSALRAEVLAAAAATSAHVTTVEDPRDFPRHLPKASVVIADKLTAALVAKHSVAPVFFVVADPGPIDYEAALKCRSAEAFIVPAESKQLLSALADQVRPREQSGGSFALAVVGAAGGVGTSTFAYALAVEAGAGLLVDAALYSGGLDLLAGIEEEPGARWPDLAAGSGAVNATDLHRAVPRHGNLGVLAASRSAHAQVATLKPARREAIFQAAALHPQGAVFDAAPGDIPQVCEHVIIVCAAEVRSAAACAQLVGELRAQQMACSVVVRHRQWSGLESEDIANIVHCDPIAEIPTVRGLTKAVETDGLRSIPRPLRAAAQRVIDEVLT</sequence>
<dbReference type="RefSeq" id="WP_086892219.1">
    <property type="nucleotide sequence ID" value="NZ_CP021252.1"/>
</dbReference>
<dbReference type="InterPro" id="IPR059050">
    <property type="entry name" value="Rv3660c_N"/>
</dbReference>
<name>A0A2Z2JAE5_CORST</name>
<dbReference type="InterPro" id="IPR022521">
    <property type="entry name" value="Rv3660c"/>
</dbReference>
<evidence type="ECO:0000259" key="1">
    <source>
        <dbReference type="Pfam" id="PF26563"/>
    </source>
</evidence>
<reference evidence="2 3" key="1">
    <citation type="submission" date="2017-05" db="EMBL/GenBank/DDBJ databases">
        <title>Complete genome sequence of Corynebacterium striatum KC-Na-1 isolated from Neophocaena asiaeorientalis in Korea.</title>
        <authorList>
            <person name="Kim J.H."/>
            <person name="Lee K."/>
        </authorList>
    </citation>
    <scope>NUCLEOTIDE SEQUENCE [LARGE SCALE GENOMIC DNA]</scope>
    <source>
        <strain evidence="2 3">KC-Na-01</strain>
    </source>
</reference>
<proteinExistence type="predicted"/>
<evidence type="ECO:0000313" key="2">
    <source>
        <dbReference type="EMBL" id="ART22238.1"/>
    </source>
</evidence>
<dbReference type="InterPro" id="IPR027417">
    <property type="entry name" value="P-loop_NTPase"/>
</dbReference>
<dbReference type="AlphaFoldDB" id="A0A2Z2JAE5"/>